<dbReference type="KEGG" id="tab:CIG75_04805"/>
<dbReference type="Gene3D" id="3.30.420.10">
    <property type="entry name" value="Ribonuclease H-like superfamily/Ribonuclease H"/>
    <property type="match status" value="1"/>
</dbReference>
<evidence type="ECO:0000313" key="14">
    <source>
        <dbReference type="Proteomes" id="UP000214688"/>
    </source>
</evidence>
<evidence type="ECO:0000256" key="7">
    <source>
        <dbReference type="ARBA" id="ARBA00022723"/>
    </source>
</evidence>
<dbReference type="GO" id="GO:0005737">
    <property type="term" value="C:cytoplasm"/>
    <property type="evidence" value="ECO:0007669"/>
    <property type="project" value="UniProtKB-SubCell"/>
</dbReference>
<keyword evidence="8 11" id="KW-0255">Endonuclease</keyword>
<dbReference type="GO" id="GO:0032299">
    <property type="term" value="C:ribonuclease H2 complex"/>
    <property type="evidence" value="ECO:0007669"/>
    <property type="project" value="TreeGrafter"/>
</dbReference>
<dbReference type="GO" id="GO:0006298">
    <property type="term" value="P:mismatch repair"/>
    <property type="evidence" value="ECO:0007669"/>
    <property type="project" value="TreeGrafter"/>
</dbReference>
<evidence type="ECO:0000256" key="6">
    <source>
        <dbReference type="ARBA" id="ARBA00022722"/>
    </source>
</evidence>
<accession>A0A223CY91</accession>
<evidence type="ECO:0000256" key="4">
    <source>
        <dbReference type="ARBA" id="ARBA00008378"/>
    </source>
</evidence>
<keyword evidence="7" id="KW-0479">Metal-binding</keyword>
<comment type="function">
    <text evidence="2 11">Endonuclease that specifically degrades the RNA of RNA-DNA hybrids.</text>
</comment>
<dbReference type="GO" id="GO:0043137">
    <property type="term" value="P:DNA replication, removal of RNA primer"/>
    <property type="evidence" value="ECO:0007669"/>
    <property type="project" value="TreeGrafter"/>
</dbReference>
<keyword evidence="9 11" id="KW-0378">Hydrolase</keyword>
<keyword evidence="6 11" id="KW-0540">Nuclease</keyword>
<dbReference type="GO" id="GO:0046872">
    <property type="term" value="F:metal ion binding"/>
    <property type="evidence" value="ECO:0007669"/>
    <property type="project" value="UniProtKB-KW"/>
</dbReference>
<dbReference type="Proteomes" id="UP000214688">
    <property type="component" value="Chromosome"/>
</dbReference>
<dbReference type="GO" id="GO:0003723">
    <property type="term" value="F:RNA binding"/>
    <property type="evidence" value="ECO:0007669"/>
    <property type="project" value="UniProtKB-UniRule"/>
</dbReference>
<reference evidence="13 14" key="1">
    <citation type="journal article" date="2015" name="Int. J. Syst. Evol. Microbiol.">
        <title>Tumebacillus algifaecis sp. nov., isolated from decomposing algal scum.</title>
        <authorList>
            <person name="Wu Y.F."/>
            <person name="Zhang B."/>
            <person name="Xing P."/>
            <person name="Wu Q.L."/>
            <person name="Liu S.J."/>
        </authorList>
    </citation>
    <scope>NUCLEOTIDE SEQUENCE [LARGE SCALE GENOMIC DNA]</scope>
    <source>
        <strain evidence="13 14">THMBR28</strain>
    </source>
</reference>
<feature type="domain" description="RNase H type-2" evidence="12">
    <location>
        <begin position="1"/>
        <end position="201"/>
    </location>
</feature>
<evidence type="ECO:0000256" key="5">
    <source>
        <dbReference type="ARBA" id="ARBA00022490"/>
    </source>
</evidence>
<dbReference type="AlphaFoldDB" id="A0A223CY91"/>
<dbReference type="InterPro" id="IPR024567">
    <property type="entry name" value="RNase_HII/HIII_dom"/>
</dbReference>
<dbReference type="InterPro" id="IPR036397">
    <property type="entry name" value="RNaseH_sf"/>
</dbReference>
<evidence type="ECO:0000256" key="11">
    <source>
        <dbReference type="RuleBase" id="RU003515"/>
    </source>
</evidence>
<comment type="similarity">
    <text evidence="4">Belongs to the RNase HII family. RnhC subfamily.</text>
</comment>
<evidence type="ECO:0000256" key="2">
    <source>
        <dbReference type="ARBA" id="ARBA00004065"/>
    </source>
</evidence>
<name>A0A223CY91_9BACL</name>
<keyword evidence="5" id="KW-0963">Cytoplasm</keyword>
<dbReference type="InterPro" id="IPR012337">
    <property type="entry name" value="RNaseH-like_sf"/>
</dbReference>
<dbReference type="InterPro" id="IPR001352">
    <property type="entry name" value="RNase_HII/HIII"/>
</dbReference>
<comment type="subcellular location">
    <subcellularLocation>
        <location evidence="3">Cytoplasm</location>
    </subcellularLocation>
</comment>
<dbReference type="OrthoDB" id="9777935at2"/>
<dbReference type="PANTHER" id="PTHR10954:SF23">
    <property type="entry name" value="RIBONUCLEASE"/>
    <property type="match status" value="1"/>
</dbReference>
<dbReference type="CDD" id="cd06590">
    <property type="entry name" value="RNase_HII_bacteria_HIII_like"/>
    <property type="match status" value="1"/>
</dbReference>
<evidence type="ECO:0000256" key="10">
    <source>
        <dbReference type="PROSITE-ProRule" id="PRU01319"/>
    </source>
</evidence>
<comment type="caution">
    <text evidence="10">Lacks conserved residue(s) required for the propagation of feature annotation.</text>
</comment>
<dbReference type="PROSITE" id="PS51975">
    <property type="entry name" value="RNASE_H_2"/>
    <property type="match status" value="1"/>
</dbReference>
<evidence type="ECO:0000256" key="1">
    <source>
        <dbReference type="ARBA" id="ARBA00000077"/>
    </source>
</evidence>
<gene>
    <name evidence="13" type="ORF">CIG75_04805</name>
</gene>
<sequence>MVTAGVIVDPEAVPLLQSFGVDDSKKIADAKIPGLAAEIKKICYGKYKVLHLKPVKYNEPYEKFQSQGKNLNSILSWAHSSVIEKLVEIQSVKLVVVDKFANENLIENRLKKLDSTIQLVIVPKAEQNIAVAAASILARDAFLRWHNEVKMEHGIEFPKGASTLVIKAGRAFVKANGAQGLREVSKLHFKTAEDIQLAERK</sequence>
<evidence type="ECO:0000256" key="8">
    <source>
        <dbReference type="ARBA" id="ARBA00022759"/>
    </source>
</evidence>
<protein>
    <recommendedName>
        <fullName evidence="11">Ribonuclease</fullName>
        <ecNumber evidence="11">3.1.26.4</ecNumber>
    </recommendedName>
</protein>
<dbReference type="EC" id="3.1.26.4" evidence="11"/>
<organism evidence="13 14">
    <name type="scientific">Tumebacillus algifaecis</name>
    <dbReference type="NCBI Taxonomy" id="1214604"/>
    <lineage>
        <taxon>Bacteria</taxon>
        <taxon>Bacillati</taxon>
        <taxon>Bacillota</taxon>
        <taxon>Bacilli</taxon>
        <taxon>Bacillales</taxon>
        <taxon>Alicyclobacillaceae</taxon>
        <taxon>Tumebacillus</taxon>
    </lineage>
</organism>
<dbReference type="SUPFAM" id="SSF53098">
    <property type="entry name" value="Ribonuclease H-like"/>
    <property type="match status" value="1"/>
</dbReference>
<dbReference type="PANTHER" id="PTHR10954">
    <property type="entry name" value="RIBONUCLEASE H2 SUBUNIT A"/>
    <property type="match status" value="1"/>
</dbReference>
<comment type="catalytic activity">
    <reaction evidence="1 11">
        <text>Endonucleolytic cleavage to 5'-phosphomonoester.</text>
        <dbReference type="EC" id="3.1.26.4"/>
    </reaction>
</comment>
<dbReference type="GO" id="GO:0004523">
    <property type="term" value="F:RNA-DNA hybrid ribonuclease activity"/>
    <property type="evidence" value="ECO:0007669"/>
    <property type="project" value="UniProtKB-EC"/>
</dbReference>
<proteinExistence type="inferred from homology"/>
<dbReference type="Pfam" id="PF01351">
    <property type="entry name" value="RNase_HII"/>
    <property type="match status" value="1"/>
</dbReference>
<evidence type="ECO:0000313" key="13">
    <source>
        <dbReference type="EMBL" id="ASS74369.1"/>
    </source>
</evidence>
<dbReference type="EMBL" id="CP022657">
    <property type="protein sequence ID" value="ASS74369.1"/>
    <property type="molecule type" value="Genomic_DNA"/>
</dbReference>
<evidence type="ECO:0000256" key="3">
    <source>
        <dbReference type="ARBA" id="ARBA00004496"/>
    </source>
</evidence>
<keyword evidence="14" id="KW-1185">Reference proteome</keyword>
<evidence type="ECO:0000259" key="12">
    <source>
        <dbReference type="PROSITE" id="PS51975"/>
    </source>
</evidence>
<evidence type="ECO:0000256" key="9">
    <source>
        <dbReference type="ARBA" id="ARBA00022801"/>
    </source>
</evidence>